<organism evidence="2 3">
    <name type="scientific">Streptomyces indicus</name>
    <dbReference type="NCBI Taxonomy" id="417292"/>
    <lineage>
        <taxon>Bacteria</taxon>
        <taxon>Bacillati</taxon>
        <taxon>Actinomycetota</taxon>
        <taxon>Actinomycetes</taxon>
        <taxon>Kitasatosporales</taxon>
        <taxon>Streptomycetaceae</taxon>
        <taxon>Streptomyces</taxon>
    </lineage>
</organism>
<feature type="region of interest" description="Disordered" evidence="1">
    <location>
        <begin position="47"/>
        <end position="66"/>
    </location>
</feature>
<evidence type="ECO:0000313" key="2">
    <source>
        <dbReference type="EMBL" id="SDK97803.1"/>
    </source>
</evidence>
<dbReference type="EMBL" id="FNFF01000015">
    <property type="protein sequence ID" value="SDK97803.1"/>
    <property type="molecule type" value="Genomic_DNA"/>
</dbReference>
<reference evidence="2 3" key="1">
    <citation type="submission" date="2016-10" db="EMBL/GenBank/DDBJ databases">
        <authorList>
            <person name="de Groot N.N."/>
        </authorList>
    </citation>
    <scope>NUCLEOTIDE SEQUENCE [LARGE SCALE GENOMIC DNA]</scope>
    <source>
        <strain evidence="2 3">CGMCC 4.5727</strain>
    </source>
</reference>
<accession>A0A1G9GC07</accession>
<dbReference type="Proteomes" id="UP000199155">
    <property type="component" value="Unassembled WGS sequence"/>
</dbReference>
<sequence length="66" mass="6658">MEIAFFSGLLALVVFGLVCIVWAQLGGPRWVRVIAAITQGAGAMARAASKSGRSGGNGSSSSTSDD</sequence>
<proteinExistence type="predicted"/>
<keyword evidence="3" id="KW-1185">Reference proteome</keyword>
<protein>
    <submittedName>
        <fullName evidence="2">Uncharacterized protein</fullName>
    </submittedName>
</protein>
<dbReference type="RefSeq" id="WP_093615415.1">
    <property type="nucleotide sequence ID" value="NZ_FNFF01000015.1"/>
</dbReference>
<name>A0A1G9GC07_9ACTN</name>
<dbReference type="AlphaFoldDB" id="A0A1G9GC07"/>
<gene>
    <name evidence="2" type="ORF">SAMN05421806_11597</name>
</gene>
<evidence type="ECO:0000256" key="1">
    <source>
        <dbReference type="SAM" id="MobiDB-lite"/>
    </source>
</evidence>
<evidence type="ECO:0000313" key="3">
    <source>
        <dbReference type="Proteomes" id="UP000199155"/>
    </source>
</evidence>